<organism evidence="1 2">
    <name type="scientific">Streptomyces clavifer</name>
    <dbReference type="NCBI Taxonomy" id="68188"/>
    <lineage>
        <taxon>Bacteria</taxon>
        <taxon>Bacillati</taxon>
        <taxon>Actinomycetota</taxon>
        <taxon>Actinomycetes</taxon>
        <taxon>Kitasatosporales</taxon>
        <taxon>Streptomycetaceae</taxon>
        <taxon>Streptomyces</taxon>
    </lineage>
</organism>
<evidence type="ECO:0008006" key="3">
    <source>
        <dbReference type="Google" id="ProtNLM"/>
    </source>
</evidence>
<reference evidence="1 2" key="1">
    <citation type="submission" date="2021-03" db="EMBL/GenBank/DDBJ databases">
        <title>Sequencing the genomes of 1000 actinobacteria strains.</title>
        <authorList>
            <person name="Klenk H.-P."/>
        </authorList>
    </citation>
    <scope>NUCLEOTIDE SEQUENCE [LARGE SCALE GENOMIC DNA]</scope>
    <source>
        <strain evidence="1 2">DSM 40843</strain>
    </source>
</reference>
<proteinExistence type="predicted"/>
<evidence type="ECO:0000313" key="2">
    <source>
        <dbReference type="Proteomes" id="UP001519311"/>
    </source>
</evidence>
<name>A0ABS4VCI7_9ACTN</name>
<dbReference type="Proteomes" id="UP001519311">
    <property type="component" value="Unassembled WGS sequence"/>
</dbReference>
<accession>A0ABS4VCI7</accession>
<protein>
    <recommendedName>
        <fullName evidence="3">Lipoprotein</fullName>
    </recommendedName>
</protein>
<dbReference type="RefSeq" id="WP_056784781.1">
    <property type="nucleotide sequence ID" value="NZ_BMWJ01000003.1"/>
</dbReference>
<dbReference type="EMBL" id="JAGINS010000001">
    <property type="protein sequence ID" value="MBP2361625.1"/>
    <property type="molecule type" value="Genomic_DNA"/>
</dbReference>
<evidence type="ECO:0000313" key="1">
    <source>
        <dbReference type="EMBL" id="MBP2361625.1"/>
    </source>
</evidence>
<keyword evidence="2" id="KW-1185">Reference proteome</keyword>
<gene>
    <name evidence="1" type="ORF">JOF59_004025</name>
</gene>
<sequence>MTAVVSAVMTVTAGCGLVGEDEPAPKPSREPALPFTKEAVTGEMAVVAGTAGLPAGDTSTAGLPAGDWQDCVAPWMGDAPAAGAADAFEAAVRQLRQQEWEIVSSHAEQDVTYRTLAKRGWKVYARHYAMEGFGAEQVVSLTAVEDGCELPEEIRGDYEDPA</sequence>
<comment type="caution">
    <text evidence="1">The sequence shown here is derived from an EMBL/GenBank/DDBJ whole genome shotgun (WGS) entry which is preliminary data.</text>
</comment>
<dbReference type="GeneID" id="97342246"/>